<keyword evidence="1" id="KW-1133">Transmembrane helix</keyword>
<feature type="transmembrane region" description="Helical" evidence="1">
    <location>
        <begin position="94"/>
        <end position="111"/>
    </location>
</feature>
<accession>A0A4V2T2J4</accession>
<feature type="transmembrane region" description="Helical" evidence="1">
    <location>
        <begin position="36"/>
        <end position="57"/>
    </location>
</feature>
<feature type="transmembrane region" description="Helical" evidence="1">
    <location>
        <begin position="243"/>
        <end position="262"/>
    </location>
</feature>
<protein>
    <submittedName>
        <fullName evidence="2">Uncharacterized protein</fullName>
    </submittedName>
</protein>
<evidence type="ECO:0000256" key="1">
    <source>
        <dbReference type="SAM" id="Phobius"/>
    </source>
</evidence>
<dbReference type="Proteomes" id="UP000295763">
    <property type="component" value="Unassembled WGS sequence"/>
</dbReference>
<dbReference type="EMBL" id="SLYB01000001">
    <property type="protein sequence ID" value="TCP97623.1"/>
    <property type="molecule type" value="Genomic_DNA"/>
</dbReference>
<reference evidence="2 3" key="1">
    <citation type="submission" date="2019-03" db="EMBL/GenBank/DDBJ databases">
        <title>Genomic Encyclopedia of Type Strains, Phase IV (KMG-IV): sequencing the most valuable type-strain genomes for metagenomic binning, comparative biology and taxonomic classification.</title>
        <authorList>
            <person name="Goeker M."/>
        </authorList>
    </citation>
    <scope>NUCLEOTIDE SEQUENCE [LARGE SCALE GENOMIC DNA]</scope>
    <source>
        <strain evidence="2 3">DSM 28404</strain>
    </source>
</reference>
<feature type="transmembrane region" description="Helical" evidence="1">
    <location>
        <begin position="69"/>
        <end position="88"/>
    </location>
</feature>
<feature type="transmembrane region" description="Helical" evidence="1">
    <location>
        <begin position="180"/>
        <end position="205"/>
    </location>
</feature>
<gene>
    <name evidence="2" type="ORF">EDC44_1014</name>
</gene>
<keyword evidence="1" id="KW-0472">Membrane</keyword>
<evidence type="ECO:0000313" key="3">
    <source>
        <dbReference type="Proteomes" id="UP000295763"/>
    </source>
</evidence>
<name>A0A4V2T2J4_9PAST</name>
<comment type="caution">
    <text evidence="2">The sequence shown here is derived from an EMBL/GenBank/DDBJ whole genome shotgun (WGS) entry which is preliminary data.</text>
</comment>
<dbReference type="RefSeq" id="WP_131974109.1">
    <property type="nucleotide sequence ID" value="NZ_SLYB01000001.1"/>
</dbReference>
<organism evidence="2 3">
    <name type="scientific">Cricetibacter osteomyelitidis</name>
    <dbReference type="NCBI Taxonomy" id="1521931"/>
    <lineage>
        <taxon>Bacteria</taxon>
        <taxon>Pseudomonadati</taxon>
        <taxon>Pseudomonadota</taxon>
        <taxon>Gammaproteobacteria</taxon>
        <taxon>Pasteurellales</taxon>
        <taxon>Pasteurellaceae</taxon>
        <taxon>Cricetibacter</taxon>
    </lineage>
</organism>
<dbReference type="AlphaFoldDB" id="A0A4V2T2J4"/>
<dbReference type="OrthoDB" id="5915482at2"/>
<proteinExistence type="predicted"/>
<keyword evidence="1" id="KW-0812">Transmembrane</keyword>
<feature type="transmembrane region" description="Helical" evidence="1">
    <location>
        <begin position="123"/>
        <end position="143"/>
    </location>
</feature>
<evidence type="ECO:0000313" key="2">
    <source>
        <dbReference type="EMBL" id="TCP97623.1"/>
    </source>
</evidence>
<feature type="transmembrane region" description="Helical" evidence="1">
    <location>
        <begin position="12"/>
        <end position="30"/>
    </location>
</feature>
<feature type="transmembrane region" description="Helical" evidence="1">
    <location>
        <begin position="217"/>
        <end position="236"/>
    </location>
</feature>
<sequence length="263" mass="28805">MSDEKNTVPLTALLSILPVMLVFSMDYWLMGQAGNLGSHFAFAVLVTQLLCQIAFFYGEICQGQRGRLAIVNLCWLGFWGGLFAVNWLLATHSLLLYLLVVCGSLLTLSGAVHRKNEVVRTPFLIGGFIVGGAGLILYLVMLFGLSDVNIVRYNLISQIFTAILLAYLALIISRNRLQGFIALMPMSFIAVLLLNAVVILIWAGVMHFSGATLQSGLAVYFVLHLILSAVFMQPILRQTKLSYTPLVFALCVALSLPVFISVS</sequence>
<keyword evidence="3" id="KW-1185">Reference proteome</keyword>
<feature type="transmembrane region" description="Helical" evidence="1">
    <location>
        <begin position="155"/>
        <end position="173"/>
    </location>
</feature>